<dbReference type="AlphaFoldDB" id="A0A317C7V5"/>
<sequence>MTESLILAWLAGAALGVFFFAGLWWTVRKGLTAKTPAAWFLLSFLVRMSVVLAGFYWIAQQGEWQLLSMALLGLIMARMALTRLAPPPQEASHAS</sequence>
<accession>A0A317C7V5</accession>
<dbReference type="Proteomes" id="UP000245539">
    <property type="component" value="Unassembled WGS sequence"/>
</dbReference>
<protein>
    <recommendedName>
        <fullName evidence="4">ATP synthase subunit I</fullName>
    </recommendedName>
</protein>
<dbReference type="OrthoDB" id="467414at2"/>
<keyword evidence="1" id="KW-1133">Transmembrane helix</keyword>
<dbReference type="EMBL" id="QGKM01000110">
    <property type="protein sequence ID" value="PWQ92202.1"/>
    <property type="molecule type" value="Genomic_DNA"/>
</dbReference>
<dbReference type="Pfam" id="PF12966">
    <property type="entry name" value="AtpR"/>
    <property type="match status" value="1"/>
</dbReference>
<name>A0A317C7V5_9GAMM</name>
<evidence type="ECO:0000313" key="3">
    <source>
        <dbReference type="Proteomes" id="UP000245539"/>
    </source>
</evidence>
<organism evidence="2 3">
    <name type="scientific">Leucothrix pacifica</name>
    <dbReference type="NCBI Taxonomy" id="1247513"/>
    <lineage>
        <taxon>Bacteria</taxon>
        <taxon>Pseudomonadati</taxon>
        <taxon>Pseudomonadota</taxon>
        <taxon>Gammaproteobacteria</taxon>
        <taxon>Thiotrichales</taxon>
        <taxon>Thiotrichaceae</taxon>
        <taxon>Leucothrix</taxon>
    </lineage>
</organism>
<proteinExistence type="predicted"/>
<keyword evidence="1" id="KW-0812">Transmembrane</keyword>
<keyword evidence="1" id="KW-0472">Membrane</keyword>
<keyword evidence="3" id="KW-1185">Reference proteome</keyword>
<comment type="caution">
    <text evidence="2">The sequence shown here is derived from an EMBL/GenBank/DDBJ whole genome shotgun (WGS) entry which is preliminary data.</text>
</comment>
<evidence type="ECO:0000256" key="1">
    <source>
        <dbReference type="SAM" id="Phobius"/>
    </source>
</evidence>
<gene>
    <name evidence="2" type="ORF">DKW60_22320</name>
</gene>
<evidence type="ECO:0000313" key="2">
    <source>
        <dbReference type="EMBL" id="PWQ92202.1"/>
    </source>
</evidence>
<dbReference type="NCBIfam" id="TIGR03165">
    <property type="entry name" value="F1F0_chp_2"/>
    <property type="match status" value="1"/>
</dbReference>
<reference evidence="2 3" key="1">
    <citation type="submission" date="2018-05" db="EMBL/GenBank/DDBJ databases">
        <title>Leucothrix arctica sp. nov., isolated from Arctic seawater.</title>
        <authorList>
            <person name="Choi A."/>
            <person name="Baek K."/>
        </authorList>
    </citation>
    <scope>NUCLEOTIDE SEQUENCE [LARGE SCALE GENOMIC DNA]</scope>
    <source>
        <strain evidence="2 3">JCM 18388</strain>
    </source>
</reference>
<dbReference type="InterPro" id="IPR017581">
    <property type="entry name" value="AtpR-like"/>
</dbReference>
<feature type="transmembrane region" description="Helical" evidence="1">
    <location>
        <begin position="6"/>
        <end position="25"/>
    </location>
</feature>
<feature type="transmembrane region" description="Helical" evidence="1">
    <location>
        <begin position="37"/>
        <end position="58"/>
    </location>
</feature>
<evidence type="ECO:0008006" key="4">
    <source>
        <dbReference type="Google" id="ProtNLM"/>
    </source>
</evidence>